<dbReference type="GO" id="GO:0004672">
    <property type="term" value="F:protein kinase activity"/>
    <property type="evidence" value="ECO:0007669"/>
    <property type="project" value="InterPro"/>
</dbReference>
<dbReference type="Gene3D" id="3.30.200.20">
    <property type="entry name" value="Phosphorylase Kinase, domain 1"/>
    <property type="match status" value="1"/>
</dbReference>
<feature type="domain" description="Protein kinase" evidence="5">
    <location>
        <begin position="702"/>
        <end position="848"/>
    </location>
</feature>
<evidence type="ECO:0000256" key="2">
    <source>
        <dbReference type="PROSITE-ProRule" id="PRU10141"/>
    </source>
</evidence>
<dbReference type="GO" id="GO:0005524">
    <property type="term" value="F:ATP binding"/>
    <property type="evidence" value="ECO:0007669"/>
    <property type="project" value="UniProtKB-UniRule"/>
</dbReference>
<evidence type="ECO:0000313" key="7">
    <source>
        <dbReference type="Proteomes" id="UP000236333"/>
    </source>
</evidence>
<reference evidence="6 7" key="1">
    <citation type="journal article" date="2017" name="Mol. Biol. Evol.">
        <title>The 4-celled Tetrabaena socialis nuclear genome reveals the essential components for genetic control of cell number at the origin of multicellularity in the volvocine lineage.</title>
        <authorList>
            <person name="Featherston J."/>
            <person name="Arakaki Y."/>
            <person name="Hanschen E.R."/>
            <person name="Ferris P.J."/>
            <person name="Michod R.E."/>
            <person name="Olson B.J.S.C."/>
            <person name="Nozaki H."/>
            <person name="Durand P.M."/>
        </authorList>
    </citation>
    <scope>NUCLEOTIDE SEQUENCE [LARGE SCALE GENOMIC DNA]</scope>
    <source>
        <strain evidence="6 7">NIES-571</strain>
    </source>
</reference>
<dbReference type="PROSITE" id="PS00109">
    <property type="entry name" value="PROTEIN_KINASE_TYR"/>
    <property type="match status" value="1"/>
</dbReference>
<keyword evidence="2" id="KW-0547">Nucleotide-binding</keyword>
<dbReference type="InterPro" id="IPR000719">
    <property type="entry name" value="Prot_kinase_dom"/>
</dbReference>
<name>A0A2J8A152_9CHLO</name>
<sequence length="848" mass="87918">MPPIGRREWRPQKDALGMGQLGRVWLALLVVLLLEDGGKPQGAVRAQQTTNSTGGLPICGPETHMLCPSNTCCGSEWDASFRKCEASPQACQVRCITGYGLCGPVPELQNILFVRSEPATAATAFASSTVVYLVALDAQLTYTAAAQYCRSSSYMGFSWAVVTPADAIGWTTSLDTRQGAYVAIAAGGYFWLAANETQVAAAPSRACGRAAFSIARGRDLFPHMIAPAPCDTTTTIATAICRAEARQNASTLGLRPGLQWTRGMHTLSLARRLGGGPYSNGSCAFLAGSASAAAVAAAAAAAAGSSLLNRPITSISVSTAITLSNGTDSAAVVTALRIGLSGTPVVNSMTTIGNVSTAGWQGLDLGAGEVVTAVSGCTGGFVERLVLHTSAGRLWTHPFLATSLCSSPFLEVAPPVGYLVGLQGFMGVHLESLQLVWGQPTTTDGAVVVLAAAFGRATLSVAEGRARWPLVVAPAAAAGMYGAAQYPSRCAAANLSRYWQHTYDNHHNHHNHHSHHISIHDYHNGLELQDLLMLTNSCTEFCDLGPLSAALGGALVGSVAAGSLASIRALTLALDVACGMAHIHSRNIVHGDLSASNVLLASCRRHADSQREVPPGVVNTAATEQLAARQPVEKLWRPELVAKVADFGFSTLQAASDLKDAEGVSGMGGRTFVPELTLEAGVELSAAIERMHAKLSGSHEPLAITAVLGRGSYGVVYLGTWHGLRVAVKTLVVHDALLGAEGRQRHRAILEAAVSMSLQHPHIVSTYASEVLPMAVVGDTAAAAASAVRSASAAAAAEASSDRTSSTAAMGSGGNSASRNGSVSAAIPDVYKLMLIQVRLEDEGDRTG</sequence>
<dbReference type="Gene3D" id="2.100.10.30">
    <property type="entry name" value="Jacalin-like lectin domain"/>
    <property type="match status" value="1"/>
</dbReference>
<dbReference type="AlphaFoldDB" id="A0A2J8A152"/>
<dbReference type="InterPro" id="IPR001245">
    <property type="entry name" value="Ser-Thr/Tyr_kinase_cat_dom"/>
</dbReference>
<protein>
    <recommendedName>
        <fullName evidence="5">Protein kinase domain-containing protein</fullName>
    </recommendedName>
</protein>
<keyword evidence="4" id="KW-0732">Signal</keyword>
<keyword evidence="2" id="KW-0067">ATP-binding</keyword>
<dbReference type="PROSITE" id="PS00107">
    <property type="entry name" value="PROTEIN_KINASE_ATP"/>
    <property type="match status" value="1"/>
</dbReference>
<gene>
    <name evidence="6" type="ORF">TSOC_007433</name>
</gene>
<evidence type="ECO:0000256" key="3">
    <source>
        <dbReference type="SAM" id="MobiDB-lite"/>
    </source>
</evidence>
<feature type="binding site" evidence="2">
    <location>
        <position position="729"/>
    </location>
    <ligand>
        <name>ATP</name>
        <dbReference type="ChEBI" id="CHEBI:30616"/>
    </ligand>
</feature>
<evidence type="ECO:0000256" key="1">
    <source>
        <dbReference type="ARBA" id="ARBA00022734"/>
    </source>
</evidence>
<dbReference type="InterPro" id="IPR011009">
    <property type="entry name" value="Kinase-like_dom_sf"/>
</dbReference>
<proteinExistence type="predicted"/>
<comment type="caution">
    <text evidence="6">The sequence shown here is derived from an EMBL/GenBank/DDBJ whole genome shotgun (WGS) entry which is preliminary data.</text>
</comment>
<feature type="region of interest" description="Disordered" evidence="3">
    <location>
        <begin position="797"/>
        <end position="821"/>
    </location>
</feature>
<dbReference type="InterPro" id="IPR052321">
    <property type="entry name" value="PolyBind_ProtTraffic"/>
</dbReference>
<dbReference type="GO" id="GO:0030246">
    <property type="term" value="F:carbohydrate binding"/>
    <property type="evidence" value="ECO:0007669"/>
    <property type="project" value="UniProtKB-KW"/>
</dbReference>
<keyword evidence="1" id="KW-0430">Lectin</keyword>
<keyword evidence="7" id="KW-1185">Reference proteome</keyword>
<feature type="chain" id="PRO_5014370218" description="Protein kinase domain-containing protein" evidence="4">
    <location>
        <begin position="41"/>
        <end position="848"/>
    </location>
</feature>
<dbReference type="InterPro" id="IPR036404">
    <property type="entry name" value="Jacalin-like_lectin_dom_sf"/>
</dbReference>
<dbReference type="OrthoDB" id="548271at2759"/>
<evidence type="ECO:0000256" key="4">
    <source>
        <dbReference type="SAM" id="SignalP"/>
    </source>
</evidence>
<dbReference type="InterPro" id="IPR008266">
    <property type="entry name" value="Tyr_kinase_AS"/>
</dbReference>
<organism evidence="6 7">
    <name type="scientific">Tetrabaena socialis</name>
    <dbReference type="NCBI Taxonomy" id="47790"/>
    <lineage>
        <taxon>Eukaryota</taxon>
        <taxon>Viridiplantae</taxon>
        <taxon>Chlorophyta</taxon>
        <taxon>core chlorophytes</taxon>
        <taxon>Chlorophyceae</taxon>
        <taxon>CS clade</taxon>
        <taxon>Chlamydomonadales</taxon>
        <taxon>Tetrabaenaceae</taxon>
        <taxon>Tetrabaena</taxon>
    </lineage>
</organism>
<dbReference type="PANTHER" id="PTHR33589:SF3">
    <property type="entry name" value="ZYMOGEN GRANULE MEMBRANE PROTEIN 16-LIKE"/>
    <property type="match status" value="1"/>
</dbReference>
<dbReference type="Proteomes" id="UP000236333">
    <property type="component" value="Unassembled WGS sequence"/>
</dbReference>
<dbReference type="PANTHER" id="PTHR33589">
    <property type="entry name" value="OS11G0524900 PROTEIN"/>
    <property type="match status" value="1"/>
</dbReference>
<dbReference type="SUPFAM" id="SSF56112">
    <property type="entry name" value="Protein kinase-like (PK-like)"/>
    <property type="match status" value="2"/>
</dbReference>
<feature type="signal peptide" evidence="4">
    <location>
        <begin position="1"/>
        <end position="40"/>
    </location>
</feature>
<dbReference type="Pfam" id="PF07714">
    <property type="entry name" value="PK_Tyr_Ser-Thr"/>
    <property type="match status" value="1"/>
</dbReference>
<evidence type="ECO:0000259" key="5">
    <source>
        <dbReference type="PROSITE" id="PS50011"/>
    </source>
</evidence>
<evidence type="ECO:0000313" key="6">
    <source>
        <dbReference type="EMBL" id="PNH06218.1"/>
    </source>
</evidence>
<dbReference type="EMBL" id="PGGS01000250">
    <property type="protein sequence ID" value="PNH06218.1"/>
    <property type="molecule type" value="Genomic_DNA"/>
</dbReference>
<dbReference type="PROSITE" id="PS50011">
    <property type="entry name" value="PROTEIN_KINASE_DOM"/>
    <property type="match status" value="1"/>
</dbReference>
<dbReference type="SUPFAM" id="SSF51101">
    <property type="entry name" value="Mannose-binding lectins"/>
    <property type="match status" value="1"/>
</dbReference>
<dbReference type="InterPro" id="IPR017441">
    <property type="entry name" value="Protein_kinase_ATP_BS"/>
</dbReference>
<accession>A0A2J8A152</accession>
<dbReference type="Gene3D" id="1.10.510.10">
    <property type="entry name" value="Transferase(Phosphotransferase) domain 1"/>
    <property type="match status" value="1"/>
</dbReference>